<evidence type="ECO:0000259" key="1">
    <source>
        <dbReference type="Pfam" id="PF03358"/>
    </source>
</evidence>
<dbReference type="PANTHER" id="PTHR30543">
    <property type="entry name" value="CHROMATE REDUCTASE"/>
    <property type="match status" value="1"/>
</dbReference>
<sequence length="170" mass="18805">MEKKNIVILTASEVKNLELAQKFKESLESQNANVSIINMVELDLPLYSSRTESKFTGAELLKGQMPLLEQAHGYVFIAPEYNGSTPPVFNNFLAWLSRSSKDWRNCLNGRPAAIATFSGGGGFNVLLAMRTQLAFIGMNVIGRQILTHSNKVLDEKSLLSVSQELVKLCL</sequence>
<dbReference type="PANTHER" id="PTHR30543:SF21">
    <property type="entry name" value="NAD(P)H-DEPENDENT FMN REDUCTASE LOT6"/>
    <property type="match status" value="1"/>
</dbReference>
<dbReference type="SUPFAM" id="SSF52218">
    <property type="entry name" value="Flavoproteins"/>
    <property type="match status" value="1"/>
</dbReference>
<dbReference type="GO" id="GO:0005829">
    <property type="term" value="C:cytosol"/>
    <property type="evidence" value="ECO:0007669"/>
    <property type="project" value="TreeGrafter"/>
</dbReference>
<name>A0AAX4HLQ3_9BACT</name>
<gene>
    <name evidence="2" type="ORF">SOO65_15495</name>
</gene>
<dbReference type="InterPro" id="IPR029039">
    <property type="entry name" value="Flavoprotein-like_sf"/>
</dbReference>
<dbReference type="InterPro" id="IPR005025">
    <property type="entry name" value="FMN_Rdtase-like_dom"/>
</dbReference>
<protein>
    <submittedName>
        <fullName evidence="2">NAD(P)H-dependent oxidoreductase</fullName>
        <ecNumber evidence="2">1.-.-.-</ecNumber>
    </submittedName>
</protein>
<dbReference type="EC" id="1.-.-.-" evidence="2"/>
<organism evidence="2 3">
    <name type="scientific">Peredibacter starrii</name>
    <dbReference type="NCBI Taxonomy" id="28202"/>
    <lineage>
        <taxon>Bacteria</taxon>
        <taxon>Pseudomonadati</taxon>
        <taxon>Bdellovibrionota</taxon>
        <taxon>Bacteriovoracia</taxon>
        <taxon>Bacteriovoracales</taxon>
        <taxon>Bacteriovoracaceae</taxon>
        <taxon>Peredibacter</taxon>
    </lineage>
</organism>
<keyword evidence="3" id="KW-1185">Reference proteome</keyword>
<dbReference type="Pfam" id="PF03358">
    <property type="entry name" value="FMN_red"/>
    <property type="match status" value="1"/>
</dbReference>
<keyword evidence="2" id="KW-0560">Oxidoreductase</keyword>
<accession>A0AAX4HLQ3</accession>
<evidence type="ECO:0000313" key="3">
    <source>
        <dbReference type="Proteomes" id="UP001324634"/>
    </source>
</evidence>
<dbReference type="Gene3D" id="3.40.50.360">
    <property type="match status" value="1"/>
</dbReference>
<dbReference type="EMBL" id="CP139487">
    <property type="protein sequence ID" value="WPU64097.1"/>
    <property type="molecule type" value="Genomic_DNA"/>
</dbReference>
<dbReference type="Proteomes" id="UP001324634">
    <property type="component" value="Chromosome"/>
</dbReference>
<dbReference type="AlphaFoldDB" id="A0AAX4HLQ3"/>
<feature type="domain" description="NADPH-dependent FMN reductase-like" evidence="1">
    <location>
        <begin position="8"/>
        <end position="146"/>
    </location>
</feature>
<evidence type="ECO:0000313" key="2">
    <source>
        <dbReference type="EMBL" id="WPU64097.1"/>
    </source>
</evidence>
<dbReference type="RefSeq" id="WP_321392205.1">
    <property type="nucleotide sequence ID" value="NZ_CP139487.1"/>
</dbReference>
<dbReference type="GO" id="GO:0016491">
    <property type="term" value="F:oxidoreductase activity"/>
    <property type="evidence" value="ECO:0007669"/>
    <property type="project" value="UniProtKB-KW"/>
</dbReference>
<dbReference type="KEGG" id="psti:SOO65_15495"/>
<dbReference type="InterPro" id="IPR050712">
    <property type="entry name" value="NAD(P)H-dep_reductase"/>
</dbReference>
<reference evidence="2 3" key="1">
    <citation type="submission" date="2023-11" db="EMBL/GenBank/DDBJ databases">
        <title>Peredibacter starrii A3.12.</title>
        <authorList>
            <person name="Mitchell R.J."/>
        </authorList>
    </citation>
    <scope>NUCLEOTIDE SEQUENCE [LARGE SCALE GENOMIC DNA]</scope>
    <source>
        <strain evidence="2 3">A3.12</strain>
    </source>
</reference>
<dbReference type="GO" id="GO:0010181">
    <property type="term" value="F:FMN binding"/>
    <property type="evidence" value="ECO:0007669"/>
    <property type="project" value="TreeGrafter"/>
</dbReference>
<proteinExistence type="predicted"/>